<keyword evidence="2" id="KW-1185">Reference proteome</keyword>
<protein>
    <recommendedName>
        <fullName evidence="3">N-sulphoglucosamine sulphohydrolase C-terminal domain-containing protein</fullName>
    </recommendedName>
</protein>
<dbReference type="EMBL" id="JABSTR010000003">
    <property type="protein sequence ID" value="KAH9365406.1"/>
    <property type="molecule type" value="Genomic_DNA"/>
</dbReference>
<comment type="caution">
    <text evidence="1">The sequence shown here is derived from an EMBL/GenBank/DDBJ whole genome shotgun (WGS) entry which is preliminary data.</text>
</comment>
<dbReference type="Proteomes" id="UP000821853">
    <property type="component" value="Unassembled WGS sequence"/>
</dbReference>
<sequence length="187" mass="21678">MVLRPHPPVHNLQEARPPHRFLRTPAPWRGAQDNGTNDAGVCLHQPQPSRSHHVLPDEGGALRPLQAHPQPQLQNALPHRPGLLRVPTFQDILNRTEEKEPLHWSKTLRGYYYRDEWELYDLEGDRDELKNLAYNASYATIFEELKQTLLKWQRTTNDPWICAPHSVLEDSGAFKQDPQCLPLHNEM</sequence>
<accession>A0A9J6FGG2</accession>
<dbReference type="VEuPathDB" id="VectorBase:HLOH_047917"/>
<dbReference type="OrthoDB" id="6504481at2759"/>
<dbReference type="SUPFAM" id="SSF53649">
    <property type="entry name" value="Alkaline phosphatase-like"/>
    <property type="match status" value="1"/>
</dbReference>
<proteinExistence type="predicted"/>
<evidence type="ECO:0008006" key="3">
    <source>
        <dbReference type="Google" id="ProtNLM"/>
    </source>
</evidence>
<dbReference type="AlphaFoldDB" id="A0A9J6FGG2"/>
<evidence type="ECO:0000313" key="1">
    <source>
        <dbReference type="EMBL" id="KAH9365406.1"/>
    </source>
</evidence>
<dbReference type="InterPro" id="IPR017850">
    <property type="entry name" value="Alkaline_phosphatase_core_sf"/>
</dbReference>
<reference evidence="1 2" key="1">
    <citation type="journal article" date="2020" name="Cell">
        <title>Large-Scale Comparative Analyses of Tick Genomes Elucidate Their Genetic Diversity and Vector Capacities.</title>
        <authorList>
            <consortium name="Tick Genome and Microbiome Consortium (TIGMIC)"/>
            <person name="Jia N."/>
            <person name="Wang J."/>
            <person name="Shi W."/>
            <person name="Du L."/>
            <person name="Sun Y."/>
            <person name="Zhan W."/>
            <person name="Jiang J.F."/>
            <person name="Wang Q."/>
            <person name="Zhang B."/>
            <person name="Ji P."/>
            <person name="Bell-Sakyi L."/>
            <person name="Cui X.M."/>
            <person name="Yuan T.T."/>
            <person name="Jiang B.G."/>
            <person name="Yang W.F."/>
            <person name="Lam T.T."/>
            <person name="Chang Q.C."/>
            <person name="Ding S.J."/>
            <person name="Wang X.J."/>
            <person name="Zhu J.G."/>
            <person name="Ruan X.D."/>
            <person name="Zhao L."/>
            <person name="Wei J.T."/>
            <person name="Ye R.Z."/>
            <person name="Que T.C."/>
            <person name="Du C.H."/>
            <person name="Zhou Y.H."/>
            <person name="Cheng J.X."/>
            <person name="Dai P.F."/>
            <person name="Guo W.B."/>
            <person name="Han X.H."/>
            <person name="Huang E.J."/>
            <person name="Li L.F."/>
            <person name="Wei W."/>
            <person name="Gao Y.C."/>
            <person name="Liu J.Z."/>
            <person name="Shao H.Z."/>
            <person name="Wang X."/>
            <person name="Wang C.C."/>
            <person name="Yang T.C."/>
            <person name="Huo Q.B."/>
            <person name="Li W."/>
            <person name="Chen H.Y."/>
            <person name="Chen S.E."/>
            <person name="Zhou L.G."/>
            <person name="Ni X.B."/>
            <person name="Tian J.H."/>
            <person name="Sheng Y."/>
            <person name="Liu T."/>
            <person name="Pan Y.S."/>
            <person name="Xia L.Y."/>
            <person name="Li J."/>
            <person name="Zhao F."/>
            <person name="Cao W.C."/>
        </authorList>
    </citation>
    <scope>NUCLEOTIDE SEQUENCE [LARGE SCALE GENOMIC DNA]</scope>
    <source>
        <strain evidence="1">HaeL-2018</strain>
    </source>
</reference>
<name>A0A9J6FGG2_HAELO</name>
<evidence type="ECO:0000313" key="2">
    <source>
        <dbReference type="Proteomes" id="UP000821853"/>
    </source>
</evidence>
<organism evidence="1 2">
    <name type="scientific">Haemaphysalis longicornis</name>
    <name type="common">Bush tick</name>
    <dbReference type="NCBI Taxonomy" id="44386"/>
    <lineage>
        <taxon>Eukaryota</taxon>
        <taxon>Metazoa</taxon>
        <taxon>Ecdysozoa</taxon>
        <taxon>Arthropoda</taxon>
        <taxon>Chelicerata</taxon>
        <taxon>Arachnida</taxon>
        <taxon>Acari</taxon>
        <taxon>Parasitiformes</taxon>
        <taxon>Ixodida</taxon>
        <taxon>Ixodoidea</taxon>
        <taxon>Ixodidae</taxon>
        <taxon>Haemaphysalinae</taxon>
        <taxon>Haemaphysalis</taxon>
    </lineage>
</organism>
<gene>
    <name evidence="1" type="ORF">HPB48_019618</name>
</gene>
<dbReference type="Gene3D" id="3.40.720.10">
    <property type="entry name" value="Alkaline Phosphatase, subunit A"/>
    <property type="match status" value="1"/>
</dbReference>